<dbReference type="AlphaFoldDB" id="A0A9P0A0X2"/>
<reference evidence="1" key="1">
    <citation type="submission" date="2021-12" db="EMBL/GenBank/DDBJ databases">
        <authorList>
            <person name="King R."/>
        </authorList>
    </citation>
    <scope>NUCLEOTIDE SEQUENCE</scope>
</reference>
<dbReference type="Proteomes" id="UP001152759">
    <property type="component" value="Chromosome 1"/>
</dbReference>
<name>A0A9P0A0X2_BEMTA</name>
<gene>
    <name evidence="1" type="ORF">BEMITA_LOCUS1577</name>
</gene>
<protein>
    <submittedName>
        <fullName evidence="1">Uncharacterized protein</fullName>
    </submittedName>
</protein>
<dbReference type="EMBL" id="OU963862">
    <property type="protein sequence ID" value="CAH0381981.1"/>
    <property type="molecule type" value="Genomic_DNA"/>
</dbReference>
<proteinExistence type="predicted"/>
<evidence type="ECO:0000313" key="1">
    <source>
        <dbReference type="EMBL" id="CAH0381981.1"/>
    </source>
</evidence>
<sequence>MTQSNRPACTSCPNSPLTVDHVLISCPLYKEIRKRFFPYPLPSLKNLLLNTHPVKLFEFMRSTNLKI</sequence>
<keyword evidence="2" id="KW-1185">Reference proteome</keyword>
<organism evidence="1 2">
    <name type="scientific">Bemisia tabaci</name>
    <name type="common">Sweetpotato whitefly</name>
    <name type="synonym">Aleurodes tabaci</name>
    <dbReference type="NCBI Taxonomy" id="7038"/>
    <lineage>
        <taxon>Eukaryota</taxon>
        <taxon>Metazoa</taxon>
        <taxon>Ecdysozoa</taxon>
        <taxon>Arthropoda</taxon>
        <taxon>Hexapoda</taxon>
        <taxon>Insecta</taxon>
        <taxon>Pterygota</taxon>
        <taxon>Neoptera</taxon>
        <taxon>Paraneoptera</taxon>
        <taxon>Hemiptera</taxon>
        <taxon>Sternorrhyncha</taxon>
        <taxon>Aleyrodoidea</taxon>
        <taxon>Aleyrodidae</taxon>
        <taxon>Aleyrodinae</taxon>
        <taxon>Bemisia</taxon>
    </lineage>
</organism>
<evidence type="ECO:0000313" key="2">
    <source>
        <dbReference type="Proteomes" id="UP001152759"/>
    </source>
</evidence>
<accession>A0A9P0A0X2</accession>